<dbReference type="InterPro" id="IPR052039">
    <property type="entry name" value="Caspase-related_regulators"/>
</dbReference>
<protein>
    <submittedName>
        <fullName evidence="2">Caspase domain-containing protein</fullName>
    </submittedName>
</protein>
<dbReference type="GO" id="GO:0004197">
    <property type="term" value="F:cysteine-type endopeptidase activity"/>
    <property type="evidence" value="ECO:0007669"/>
    <property type="project" value="InterPro"/>
</dbReference>
<dbReference type="PANTHER" id="PTHR22576:SF37">
    <property type="entry name" value="MUCOSA-ASSOCIATED LYMPHOID TISSUE LYMPHOMA TRANSLOCATION PROTEIN 1"/>
    <property type="match status" value="1"/>
</dbReference>
<dbReference type="STRING" id="1123272.SAMN02745824_1036"/>
<dbReference type="RefSeq" id="WP_074204018.1">
    <property type="nucleotide sequence ID" value="NZ_FSQW01000001.1"/>
</dbReference>
<gene>
    <name evidence="2" type="ORF">SAMN02745824_1036</name>
</gene>
<dbReference type="PROSITE" id="PS51318">
    <property type="entry name" value="TAT"/>
    <property type="match status" value="1"/>
</dbReference>
<dbReference type="AlphaFoldDB" id="A0A1N6CUS5"/>
<feature type="domain" description="Caspase family p20" evidence="1">
    <location>
        <begin position="43"/>
        <end position="168"/>
    </location>
</feature>
<dbReference type="PROSITE" id="PS50208">
    <property type="entry name" value="CASPASE_P20"/>
    <property type="match status" value="1"/>
</dbReference>
<name>A0A1N6CUS5_9SPHN</name>
<reference evidence="3" key="1">
    <citation type="submission" date="2016-11" db="EMBL/GenBank/DDBJ databases">
        <authorList>
            <person name="Varghese N."/>
            <person name="Submissions S."/>
        </authorList>
    </citation>
    <scope>NUCLEOTIDE SEQUENCE [LARGE SCALE GENOMIC DNA]</scope>
    <source>
        <strain evidence="3">DSM 22363</strain>
    </source>
</reference>
<evidence type="ECO:0000259" key="1">
    <source>
        <dbReference type="PROSITE" id="PS50208"/>
    </source>
</evidence>
<dbReference type="GO" id="GO:0006508">
    <property type="term" value="P:proteolysis"/>
    <property type="evidence" value="ECO:0007669"/>
    <property type="project" value="InterPro"/>
</dbReference>
<sequence length="552" mass="59660">MSLVPPFPIDRRNFISGAAVTGLAGGWAHSGLLASPAATKLAAFVVGVDKYQHIRPLERAVADARSIAAKVESFGYQVQLAENVDADGLFRSFDTFYSNLEPNSAVFIYMAAHGIQSAGTNFILPADVAKDGDALLESSVQTGYLLDQIASTRPRQAIVILDACRDEPLEIQLNGRANGFASTNAPGGFYVTYSAGAGQYAIDHLGDEDKHPNGLFVRHLIDQMAPDVLIDDVIKSTREAVLADAQSIGRNQCPAIYDQAGRDVRLDAKKAPARRKRQNRKAGLADTGVLVVGIEKYDEFSSLVSLATPHSDAQRLTADFEELGANVTTLLDPSRGELLASCKEMASRGHERNFVYLAGMGGLIDRGAWLFLQGSSAAASQKKGEAGTRGLAINLKQSKRNDDLTMVAMGEILDAFDMKNVHLLCDFCLEDAQLQSGWQTRFGLSPDVLSNRITGVLDNIRALGQGEGPGNYPQCSVLFAASYYQFAMDAAPGQQRSPFAIALTNALGQPGLTVEQFANYIRREVEDLTDRYQSPMLFCEKPTQDVVLIDTV</sequence>
<dbReference type="Pfam" id="PF00656">
    <property type="entry name" value="Peptidase_C14"/>
    <property type="match status" value="2"/>
</dbReference>
<proteinExistence type="predicted"/>
<dbReference type="OrthoDB" id="9816009at2"/>
<dbReference type="InterPro" id="IPR011600">
    <property type="entry name" value="Pept_C14_caspase"/>
</dbReference>
<dbReference type="InterPro" id="IPR001309">
    <property type="entry name" value="Pept_C14_p20"/>
</dbReference>
<dbReference type="PANTHER" id="PTHR22576">
    <property type="entry name" value="MUCOSA ASSOCIATED LYMPHOID TISSUE LYMPHOMA TRANSLOCATION PROTEIN 1/PARACASPASE"/>
    <property type="match status" value="1"/>
</dbReference>
<dbReference type="Gene3D" id="3.40.50.1460">
    <property type="match status" value="2"/>
</dbReference>
<dbReference type="SUPFAM" id="SSF52129">
    <property type="entry name" value="Caspase-like"/>
    <property type="match status" value="2"/>
</dbReference>
<dbReference type="Proteomes" id="UP000185192">
    <property type="component" value="Unassembled WGS sequence"/>
</dbReference>
<dbReference type="InterPro" id="IPR006311">
    <property type="entry name" value="TAT_signal"/>
</dbReference>
<keyword evidence="3" id="KW-1185">Reference proteome</keyword>
<evidence type="ECO:0000313" key="2">
    <source>
        <dbReference type="EMBL" id="SIN62253.1"/>
    </source>
</evidence>
<organism evidence="2 3">
    <name type="scientific">Parasphingorhabdus marina DSM 22363</name>
    <dbReference type="NCBI Taxonomy" id="1123272"/>
    <lineage>
        <taxon>Bacteria</taxon>
        <taxon>Pseudomonadati</taxon>
        <taxon>Pseudomonadota</taxon>
        <taxon>Alphaproteobacteria</taxon>
        <taxon>Sphingomonadales</taxon>
        <taxon>Sphingomonadaceae</taxon>
        <taxon>Parasphingorhabdus</taxon>
    </lineage>
</organism>
<dbReference type="EMBL" id="FSQW01000001">
    <property type="protein sequence ID" value="SIN62253.1"/>
    <property type="molecule type" value="Genomic_DNA"/>
</dbReference>
<evidence type="ECO:0000313" key="3">
    <source>
        <dbReference type="Proteomes" id="UP000185192"/>
    </source>
</evidence>
<accession>A0A1N6CUS5</accession>
<dbReference type="InterPro" id="IPR029030">
    <property type="entry name" value="Caspase-like_dom_sf"/>
</dbReference>